<dbReference type="Gene3D" id="3.30.700.10">
    <property type="entry name" value="Glycoprotein, Type 4 Pilin"/>
    <property type="match status" value="1"/>
</dbReference>
<evidence type="ECO:0000313" key="8">
    <source>
        <dbReference type="Proteomes" id="UP000615026"/>
    </source>
</evidence>
<comment type="caution">
    <text evidence="7">The sequence shown here is derived from an EMBL/GenBank/DDBJ whole genome shotgun (WGS) entry which is preliminary data.</text>
</comment>
<keyword evidence="2" id="KW-0488">Methylation</keyword>
<dbReference type="PRINTS" id="PR00813">
    <property type="entry name" value="BCTERIALGSPG"/>
</dbReference>
<dbReference type="Pfam" id="PF07963">
    <property type="entry name" value="N_methyl"/>
    <property type="match status" value="1"/>
</dbReference>
<dbReference type="Pfam" id="PF16734">
    <property type="entry name" value="Pilin_GH"/>
    <property type="match status" value="1"/>
</dbReference>
<reference evidence="7" key="1">
    <citation type="submission" date="2020-10" db="EMBL/GenBank/DDBJ databases">
        <authorList>
            <person name="Castelo-Branco R."/>
            <person name="Eusebio N."/>
            <person name="Adriana R."/>
            <person name="Vieira A."/>
            <person name="Brugerolle De Fraissinette N."/>
            <person name="Rezende De Castro R."/>
            <person name="Schneider M.P."/>
            <person name="Vasconcelos V."/>
            <person name="Leao P.N."/>
        </authorList>
    </citation>
    <scope>NUCLEOTIDE SEQUENCE</scope>
    <source>
        <strain evidence="7">LEGE 11479</strain>
    </source>
</reference>
<keyword evidence="3 6" id="KW-0812">Transmembrane</keyword>
<feature type="transmembrane region" description="Helical" evidence="6">
    <location>
        <begin position="21"/>
        <end position="47"/>
    </location>
</feature>
<evidence type="ECO:0000256" key="1">
    <source>
        <dbReference type="ARBA" id="ARBA00004167"/>
    </source>
</evidence>
<sequence length="204" mass="21168">MKTTLRAKLLQHLASKKKANAGFTLIELLVVIIIIGILAAIALPSFLNQANRAKQSEAETYIGTTNRTQQAYRLENRQFSDDFAKLGAGIKTETNNYQYGDTNGGGGAGSSPDNIGQTSGLTGSAGLAEGVEYFAVSQDPAALKDYGGAAYIVAETTTGDATATAVLCEERSVATGLLDQAISFGSSNVGTSTAEVTGTNCDIE</sequence>
<dbReference type="AlphaFoldDB" id="A0A928WXS3"/>
<dbReference type="GO" id="GO:0015628">
    <property type="term" value="P:protein secretion by the type II secretion system"/>
    <property type="evidence" value="ECO:0007669"/>
    <property type="project" value="InterPro"/>
</dbReference>
<gene>
    <name evidence="7" type="ORF">IQ260_01900</name>
</gene>
<dbReference type="PROSITE" id="PS00409">
    <property type="entry name" value="PROKAR_NTER_METHYL"/>
    <property type="match status" value="1"/>
</dbReference>
<evidence type="ECO:0000313" key="7">
    <source>
        <dbReference type="EMBL" id="MBE9065400.1"/>
    </source>
</evidence>
<keyword evidence="5 6" id="KW-0472">Membrane</keyword>
<dbReference type="GO" id="GO:0015627">
    <property type="term" value="C:type II protein secretion system complex"/>
    <property type="evidence" value="ECO:0007669"/>
    <property type="project" value="InterPro"/>
</dbReference>
<proteinExistence type="predicted"/>
<comment type="subcellular location">
    <subcellularLocation>
        <location evidence="1">Membrane</location>
        <topology evidence="1">Single-pass membrane protein</topology>
    </subcellularLocation>
</comment>
<dbReference type="InterPro" id="IPR012902">
    <property type="entry name" value="N_methyl_site"/>
</dbReference>
<dbReference type="PANTHER" id="PTHR30093:SF44">
    <property type="entry name" value="TYPE II SECRETION SYSTEM CORE PROTEIN G"/>
    <property type="match status" value="1"/>
</dbReference>
<dbReference type="NCBIfam" id="TIGR02532">
    <property type="entry name" value="IV_pilin_GFxxxE"/>
    <property type="match status" value="1"/>
</dbReference>
<dbReference type="EMBL" id="JADEXP010000007">
    <property type="protein sequence ID" value="MBE9065400.1"/>
    <property type="molecule type" value="Genomic_DNA"/>
</dbReference>
<evidence type="ECO:0000256" key="2">
    <source>
        <dbReference type="ARBA" id="ARBA00022481"/>
    </source>
</evidence>
<accession>A0A928WXS3</accession>
<dbReference type="InterPro" id="IPR045584">
    <property type="entry name" value="Pilin-like"/>
</dbReference>
<organism evidence="7 8">
    <name type="scientific">Leptolyngbya cf. ectocarpi LEGE 11479</name>
    <dbReference type="NCBI Taxonomy" id="1828722"/>
    <lineage>
        <taxon>Bacteria</taxon>
        <taxon>Bacillati</taxon>
        <taxon>Cyanobacteriota</taxon>
        <taxon>Cyanophyceae</taxon>
        <taxon>Leptolyngbyales</taxon>
        <taxon>Leptolyngbyaceae</taxon>
        <taxon>Leptolyngbya group</taxon>
        <taxon>Leptolyngbya</taxon>
    </lineage>
</organism>
<evidence type="ECO:0000256" key="4">
    <source>
        <dbReference type="ARBA" id="ARBA00022989"/>
    </source>
</evidence>
<keyword evidence="4 6" id="KW-1133">Transmembrane helix</keyword>
<evidence type="ECO:0000256" key="6">
    <source>
        <dbReference type="SAM" id="Phobius"/>
    </source>
</evidence>
<protein>
    <submittedName>
        <fullName evidence="7">Prepilin-type N-terminal cleavage/methylation domain-containing protein</fullName>
    </submittedName>
</protein>
<keyword evidence="8" id="KW-1185">Reference proteome</keyword>
<dbReference type="SUPFAM" id="SSF54523">
    <property type="entry name" value="Pili subunits"/>
    <property type="match status" value="1"/>
</dbReference>
<dbReference type="InterPro" id="IPR031975">
    <property type="entry name" value="Pilin_GH"/>
</dbReference>
<dbReference type="GO" id="GO:0016020">
    <property type="term" value="C:membrane"/>
    <property type="evidence" value="ECO:0007669"/>
    <property type="project" value="UniProtKB-SubCell"/>
</dbReference>
<evidence type="ECO:0000256" key="5">
    <source>
        <dbReference type="ARBA" id="ARBA00023136"/>
    </source>
</evidence>
<dbReference type="Proteomes" id="UP000615026">
    <property type="component" value="Unassembled WGS sequence"/>
</dbReference>
<evidence type="ECO:0000256" key="3">
    <source>
        <dbReference type="ARBA" id="ARBA00022692"/>
    </source>
</evidence>
<dbReference type="PANTHER" id="PTHR30093">
    <property type="entry name" value="GENERAL SECRETION PATHWAY PROTEIN G"/>
    <property type="match status" value="1"/>
</dbReference>
<name>A0A928WXS3_LEPEC</name>
<dbReference type="InterPro" id="IPR000983">
    <property type="entry name" value="Bac_GSPG_pilin"/>
</dbReference>
<dbReference type="RefSeq" id="WP_193990336.1">
    <property type="nucleotide sequence ID" value="NZ_JADEXP010000007.1"/>
</dbReference>